<dbReference type="Proteomes" id="UP000184089">
    <property type="component" value="Unassembled WGS sequence"/>
</dbReference>
<comment type="caution">
    <text evidence="1">The sequence shown here is derived from an EMBL/GenBank/DDBJ whole genome shotgun (WGS) entry which is preliminary data.</text>
</comment>
<gene>
    <name evidence="1" type="ORF">SAMN05444424_1453</name>
</gene>
<dbReference type="EMBL" id="FQVY01000002">
    <property type="protein sequence ID" value="SHG09652.1"/>
    <property type="molecule type" value="Genomic_DNA"/>
</dbReference>
<accession>A0AAQ1MDE7</accession>
<proteinExistence type="predicted"/>
<protein>
    <submittedName>
        <fullName evidence="1">Uncharacterized protein</fullName>
    </submittedName>
</protein>
<reference evidence="2" key="1">
    <citation type="submission" date="2016-11" db="EMBL/GenBank/DDBJ databases">
        <authorList>
            <person name="Jaros S."/>
            <person name="Januszkiewicz K."/>
            <person name="Wedrychowicz H."/>
        </authorList>
    </citation>
    <scope>NUCLEOTIDE SEQUENCE [LARGE SCALE GENOMIC DNA]</scope>
    <source>
        <strain evidence="2">DSM 4029</strain>
    </source>
</reference>
<dbReference type="AlphaFoldDB" id="A0AAQ1MDE7"/>
<sequence length="213" mass="24589">MLAFDEKEKCLFKHYKSVIESFTFDEYDVLGFLILIRRHLGGKHPYIREFADLIAHRSRNQGMVMDAIAAAIDNAYETEGGSKSIKGYYGIQESAWRKDVEGMLSTFGITYTEQTILDFSLCVYSITQYTQYEYCRKNGSHYKGAIELFQSSTDELCLCTTEGKRDSLYVCFAKMGRYRFNKMFPAGHIQTAVETFREEETLHLRTTQGEVII</sequence>
<name>A0AAQ1MDE7_9FIRM</name>
<dbReference type="RefSeq" id="WP_021657898.1">
    <property type="nucleotide sequence ID" value="NZ_FQVY01000002.1"/>
</dbReference>
<organism evidence="1 2">
    <name type="scientific">Bittarella massiliensis</name>
    <name type="common">ex Durand et al. 2017</name>
    <dbReference type="NCBI Taxonomy" id="1720313"/>
    <lineage>
        <taxon>Bacteria</taxon>
        <taxon>Bacillati</taxon>
        <taxon>Bacillota</taxon>
        <taxon>Clostridia</taxon>
        <taxon>Eubacteriales</taxon>
        <taxon>Oscillospiraceae</taxon>
        <taxon>Bittarella (ex Durand et al. 2017)</taxon>
    </lineage>
</organism>
<evidence type="ECO:0000313" key="1">
    <source>
        <dbReference type="EMBL" id="SHG09652.1"/>
    </source>
</evidence>
<evidence type="ECO:0000313" key="2">
    <source>
        <dbReference type="Proteomes" id="UP000184089"/>
    </source>
</evidence>